<accession>A0A220UJW1</accession>
<dbReference type="Proteomes" id="UP000198367">
    <property type="component" value="Chromosome"/>
</dbReference>
<organism evidence="1 2">
    <name type="scientific">Shewanella bicestrii</name>
    <dbReference type="NCBI Taxonomy" id="2018305"/>
    <lineage>
        <taxon>Bacteria</taxon>
        <taxon>Pseudomonadati</taxon>
        <taxon>Pseudomonadota</taxon>
        <taxon>Gammaproteobacteria</taxon>
        <taxon>Alteromonadales</taxon>
        <taxon>Shewanellaceae</taxon>
        <taxon>Shewanella</taxon>
    </lineage>
</organism>
<evidence type="ECO:0000313" key="1">
    <source>
        <dbReference type="EMBL" id="ASK68467.1"/>
    </source>
</evidence>
<gene>
    <name evidence="1" type="ORF">CF168_06045</name>
</gene>
<reference evidence="1 2" key="1">
    <citation type="submission" date="2017-07" db="EMBL/GenBank/DDBJ databases">
        <title>Phenotypical and genomic characterization of a clinical isolate of Shewanella bicestrii sp. nov. producing an extended-spectrum beta-lactamase and a new oxacillinase variant.</title>
        <authorList>
            <person name="Jousset A.B."/>
            <person name="Bonnin R.A."/>
            <person name="Girlich D."/>
            <person name="Dabos L."/>
            <person name="Potron A."/>
            <person name="Dortet L."/>
            <person name="Glaser P."/>
            <person name="Naas T."/>
        </authorList>
    </citation>
    <scope>NUCLEOTIDE SEQUENCE [LARGE SCALE GENOMIC DNA]</scope>
    <source>
        <strain evidence="1 2">JAB-1</strain>
    </source>
</reference>
<dbReference type="KEGG" id="sbj:CF168_06045"/>
<name>A0A220UJW1_9GAMM</name>
<dbReference type="EMBL" id="CP022358">
    <property type="protein sequence ID" value="ASK68467.1"/>
    <property type="molecule type" value="Genomic_DNA"/>
</dbReference>
<dbReference type="AlphaFoldDB" id="A0A220UJW1"/>
<proteinExistence type="predicted"/>
<dbReference type="RefSeq" id="WP_089067305.1">
    <property type="nucleotide sequence ID" value="NZ_CP022358.1"/>
</dbReference>
<protein>
    <submittedName>
        <fullName evidence="1">Uncharacterized protein</fullName>
    </submittedName>
</protein>
<sequence length="462" mass="52667">MTTFLAMMKGAKPEVRLCAWLILRSYYLELPFSFSVTFKSSIISLSKKLGVSVDLASATINYLSNASLFKKVVSKEVPKVGRPTPEFEISTEFLSSFDIHLESRNSLVSEILDIKSKRLGTHGDLKLGNRLLLIVLLLHADQYGCVNSLGFNKISLLTGMSRDQFFSQLTKLQSTQYVMSVLPGVTSKYILGARPSVYFLDVTKNKFISSKLQSLVCESCSSLQVYQKFSSLCFEAQKYLVAVLQSKEEFDDSRKRNAASFLKESLVRMDKLTKVKNVEKCLRIFMEAKLRKNLRSYIVQLIYFYAVSMAFDESSLNDEQLDDACIDELVANVVAVLKPTFQFKGQNELKDSQYKVHKSESEEDEHKDEELMNTWDLTIFAEVLLKVFILPLAMELRKCIECVKEFNNKNRPLYGFVCSVSEINTLPSFRVFFPVSIDLKYTRTRLVRGKLEVIEDPSLEGI</sequence>
<evidence type="ECO:0000313" key="2">
    <source>
        <dbReference type="Proteomes" id="UP000198367"/>
    </source>
</evidence>
<keyword evidence="2" id="KW-1185">Reference proteome</keyword>